<evidence type="ECO:0000313" key="4">
    <source>
        <dbReference type="Proteomes" id="UP000800094"/>
    </source>
</evidence>
<dbReference type="GeneID" id="54582931"/>
<dbReference type="AlphaFoldDB" id="A0A6A6I9N7"/>
<sequence length="368" mass="41702">MTSHTAPETALETASDSGTDLYLSAPPSPPYLKLDAQDGKWIINNETSMTKTDTWGVKHFEFGREQYLNVKDTGGEFTAPDIYGKLHTCTVEPPSIQEYEGKDQLCGPSLYLRPHLDLMWPPVETKLRDKWGVYPGDAGCLIWIRRRDIIDDSKEALHEFCKNLDHAGSQVFVDSAQLWNSGGEALEKNLADDAVKVPGIDKIVCIGMGALKRVDWFLQHVSVSRIRKILADKQGKAITAIPIYAQDPYYCRKCKAILREMDFEIVEDPDGFMKIDNNTFVISIHPSVPVRQIAVWRTREGGPAGMLCNRIYDEEVVEQKEKRKRDAGAHFLCEYKTRCTTLPWNDVDSPPESRAFSHSEMYIRNTTK</sequence>
<feature type="region of interest" description="Disordered" evidence="1">
    <location>
        <begin position="1"/>
        <end position="22"/>
    </location>
</feature>
<accession>A0A6A6I9N7</accession>
<evidence type="ECO:0000259" key="2">
    <source>
        <dbReference type="Pfam" id="PF07985"/>
    </source>
</evidence>
<dbReference type="PANTHER" id="PTHR42080">
    <property type="entry name" value="SRR1 DOMAIN-CONTAINING PROTEIN"/>
    <property type="match status" value="1"/>
</dbReference>
<feature type="compositionally biased region" description="Polar residues" evidence="1">
    <location>
        <begin position="1"/>
        <end position="18"/>
    </location>
</feature>
<proteinExistence type="predicted"/>
<name>A0A6A6I9N7_9PLEO</name>
<dbReference type="OrthoDB" id="5230585at2759"/>
<dbReference type="Pfam" id="PF07985">
    <property type="entry name" value="SRR1"/>
    <property type="match status" value="1"/>
</dbReference>
<dbReference type="PANTHER" id="PTHR42080:SF1">
    <property type="entry name" value="SRR1-LIKE DOMAIN-CONTAINING PROTEIN"/>
    <property type="match status" value="1"/>
</dbReference>
<dbReference type="RefSeq" id="XP_033681234.1">
    <property type="nucleotide sequence ID" value="XM_033829601.1"/>
</dbReference>
<keyword evidence="4" id="KW-1185">Reference proteome</keyword>
<evidence type="ECO:0000256" key="1">
    <source>
        <dbReference type="SAM" id="MobiDB-lite"/>
    </source>
</evidence>
<dbReference type="Proteomes" id="UP000800094">
    <property type="component" value="Unassembled WGS sequence"/>
</dbReference>
<feature type="domain" description="SRR1-like" evidence="2">
    <location>
        <begin position="194"/>
        <end position="359"/>
    </location>
</feature>
<dbReference type="EMBL" id="ML987199">
    <property type="protein sequence ID" value="KAF2246230.1"/>
    <property type="molecule type" value="Genomic_DNA"/>
</dbReference>
<protein>
    <recommendedName>
        <fullName evidence="2">SRR1-like domain-containing protein</fullName>
    </recommendedName>
</protein>
<reference evidence="3" key="1">
    <citation type="journal article" date="2020" name="Stud. Mycol.">
        <title>101 Dothideomycetes genomes: a test case for predicting lifestyles and emergence of pathogens.</title>
        <authorList>
            <person name="Haridas S."/>
            <person name="Albert R."/>
            <person name="Binder M."/>
            <person name="Bloem J."/>
            <person name="Labutti K."/>
            <person name="Salamov A."/>
            <person name="Andreopoulos B."/>
            <person name="Baker S."/>
            <person name="Barry K."/>
            <person name="Bills G."/>
            <person name="Bluhm B."/>
            <person name="Cannon C."/>
            <person name="Castanera R."/>
            <person name="Culley D."/>
            <person name="Daum C."/>
            <person name="Ezra D."/>
            <person name="Gonzalez J."/>
            <person name="Henrissat B."/>
            <person name="Kuo A."/>
            <person name="Liang C."/>
            <person name="Lipzen A."/>
            <person name="Lutzoni F."/>
            <person name="Magnuson J."/>
            <person name="Mondo S."/>
            <person name="Nolan M."/>
            <person name="Ohm R."/>
            <person name="Pangilinan J."/>
            <person name="Park H.-J."/>
            <person name="Ramirez L."/>
            <person name="Alfaro M."/>
            <person name="Sun H."/>
            <person name="Tritt A."/>
            <person name="Yoshinaga Y."/>
            <person name="Zwiers L.-H."/>
            <person name="Turgeon B."/>
            <person name="Goodwin S."/>
            <person name="Spatafora J."/>
            <person name="Crous P."/>
            <person name="Grigoriev I."/>
        </authorList>
    </citation>
    <scope>NUCLEOTIDE SEQUENCE</scope>
    <source>
        <strain evidence="3">CBS 122368</strain>
    </source>
</reference>
<gene>
    <name evidence="3" type="ORF">BU26DRAFT_521683</name>
</gene>
<dbReference type="InterPro" id="IPR012942">
    <property type="entry name" value="SRR1-like"/>
</dbReference>
<organism evidence="3 4">
    <name type="scientific">Trematosphaeria pertusa</name>
    <dbReference type="NCBI Taxonomy" id="390896"/>
    <lineage>
        <taxon>Eukaryota</taxon>
        <taxon>Fungi</taxon>
        <taxon>Dikarya</taxon>
        <taxon>Ascomycota</taxon>
        <taxon>Pezizomycotina</taxon>
        <taxon>Dothideomycetes</taxon>
        <taxon>Pleosporomycetidae</taxon>
        <taxon>Pleosporales</taxon>
        <taxon>Massarineae</taxon>
        <taxon>Trematosphaeriaceae</taxon>
        <taxon>Trematosphaeria</taxon>
    </lineage>
</organism>
<evidence type="ECO:0000313" key="3">
    <source>
        <dbReference type="EMBL" id="KAF2246230.1"/>
    </source>
</evidence>